<name>I4IQY2_MICAE</name>
<accession>I4IQY2</accession>
<dbReference type="EMBL" id="CAIQ01000185">
    <property type="protein sequence ID" value="CCI36706.1"/>
    <property type="molecule type" value="Genomic_DNA"/>
</dbReference>
<gene>
    <name evidence="2" type="ORF">MICAK_2650006</name>
</gene>
<dbReference type="CDD" id="cd02440">
    <property type="entry name" value="AdoMet_MTases"/>
    <property type="match status" value="1"/>
</dbReference>
<comment type="caution">
    <text evidence="2">The sequence shown here is derived from an EMBL/GenBank/DDBJ whole genome shotgun (WGS) entry which is preliminary data.</text>
</comment>
<proteinExistence type="predicted"/>
<dbReference type="Gene3D" id="3.40.50.150">
    <property type="entry name" value="Vaccinia Virus protein VP39"/>
    <property type="match status" value="2"/>
</dbReference>
<dbReference type="AlphaFoldDB" id="I4IQY2"/>
<dbReference type="HOGENOM" id="CLU_391197_0_0_3"/>
<feature type="domain" description="Methyltransferase type 12" evidence="1">
    <location>
        <begin position="151"/>
        <end position="244"/>
    </location>
</feature>
<reference evidence="2 3" key="1">
    <citation type="submission" date="2012-04" db="EMBL/GenBank/DDBJ databases">
        <authorList>
            <person name="Genoscope - CEA"/>
        </authorList>
    </citation>
    <scope>NUCLEOTIDE SEQUENCE [LARGE SCALE GENOMIC DNA]</scope>
    <source>
        <strain evidence="2 3">9701</strain>
    </source>
</reference>
<dbReference type="RefSeq" id="WP_004268754.1">
    <property type="nucleotide sequence ID" value="NZ_HE974183.1"/>
</dbReference>
<dbReference type="Proteomes" id="UP000004047">
    <property type="component" value="Unassembled WGS sequence"/>
</dbReference>
<evidence type="ECO:0000313" key="2">
    <source>
        <dbReference type="EMBL" id="CCI36706.1"/>
    </source>
</evidence>
<dbReference type="Pfam" id="PF08242">
    <property type="entry name" value="Methyltransf_12"/>
    <property type="match status" value="1"/>
</dbReference>
<dbReference type="PANTHER" id="PTHR43861">
    <property type="entry name" value="TRANS-ACONITATE 2-METHYLTRANSFERASE-RELATED"/>
    <property type="match status" value="1"/>
</dbReference>
<protein>
    <recommendedName>
        <fullName evidence="1">Methyltransferase type 12 domain-containing protein</fullName>
    </recommendedName>
</protein>
<organism evidence="2 3">
    <name type="scientific">Microcystis aeruginosa PCC 9701</name>
    <dbReference type="NCBI Taxonomy" id="721123"/>
    <lineage>
        <taxon>Bacteria</taxon>
        <taxon>Bacillati</taxon>
        <taxon>Cyanobacteriota</taxon>
        <taxon>Cyanophyceae</taxon>
        <taxon>Oscillatoriophycideae</taxon>
        <taxon>Chroococcales</taxon>
        <taxon>Microcystaceae</taxon>
        <taxon>Microcystis</taxon>
    </lineage>
</organism>
<sequence length="705" mass="81274">MIKDYLVQLRNKLFGVNAVVDKMTEELKKLKTELKPESLALNSQFCQEILDIPSQDSMESLKLPSESTKFNGWQFNKIIQDWINLQTKYPDRFNSVIDEKDEMYTYLLNLYHGNNGQAILEYLSTGQQSMNVIKQICEWGFHGFQNISTFLDFASGYGRLTRFLVQELSPEKIWIADIYTDAVKFQEEQFGVHCITSVNSPTEFNVDMKYDCIFVGSLFSHLPPESFFEWLRKLYDLLSSNGILIFSVHDSAVSPDNLQIGEEGFLFLQHSESATLDKNEYGTMYVNEFFVGEAIKSVTGNSNFFRKPRGLWGFQDIYIVGKNSSNRFEDLNISSGSMGYLDRCYVTEEKELIFEGWAVESDKLLRLEDIQIFINNNLVDHCLPCYDRPDVAIAYQNDNFLRSGFRCCIPREEFDFELSDIVCVKTINSQKIEKILRISTLEDLLIQDSVKYPDKSKSVIMDKLMEDYVSSLNLSGMSTLISEADEMYVDNNFYHYFDVTQSAINLIQDATNRFSKEITYILDMPSGHGRVCRGLRWLFPKQTIVTCDLNRDGVDFCSEQFGTIKNYSSEDIKQIGFSYKFDLIWCGSLITHLDESRGLELLKLLIDNLAEQGILLITSHGDTAVKNIINGESYGLDKDWLFDIVNSYYESGYGYHNYFNAEEYGISLINKYWFKTNLEKLNGKLLDYQESGWANHHDVAIIGKS</sequence>
<dbReference type="InterPro" id="IPR013217">
    <property type="entry name" value="Methyltransf_12"/>
</dbReference>
<dbReference type="SUPFAM" id="SSF53335">
    <property type="entry name" value="S-adenosyl-L-methionine-dependent methyltransferases"/>
    <property type="match status" value="2"/>
</dbReference>
<evidence type="ECO:0000259" key="1">
    <source>
        <dbReference type="Pfam" id="PF08242"/>
    </source>
</evidence>
<evidence type="ECO:0000313" key="3">
    <source>
        <dbReference type="Proteomes" id="UP000004047"/>
    </source>
</evidence>
<dbReference type="InterPro" id="IPR029063">
    <property type="entry name" value="SAM-dependent_MTases_sf"/>
</dbReference>